<proteinExistence type="predicted"/>
<evidence type="ECO:0000313" key="2">
    <source>
        <dbReference type="Proteomes" id="UP000045285"/>
    </source>
</evidence>
<reference evidence="2" key="1">
    <citation type="submission" date="2014-08" db="EMBL/GenBank/DDBJ databases">
        <authorList>
            <person name="Moulin L."/>
        </authorList>
    </citation>
    <scope>NUCLEOTIDE SEQUENCE [LARGE SCALE GENOMIC DNA]</scope>
</reference>
<name>A0A090D9M6_MESPL</name>
<protein>
    <submittedName>
        <fullName evidence="1">Uncharacterized protein</fullName>
    </submittedName>
</protein>
<sequence length="76" mass="8577">MTKASVVAHVGHDLQSVRRPLGAQPGFLTDDAGVVRTGRWEVGRRRPDLSWTISWAINPVALEIVRPRLEQRFCRS</sequence>
<dbReference type="Proteomes" id="UP000045285">
    <property type="component" value="Unassembled WGS sequence"/>
</dbReference>
<evidence type="ECO:0000313" key="1">
    <source>
        <dbReference type="EMBL" id="CDX11666.1"/>
    </source>
</evidence>
<gene>
    <name evidence="1" type="ORF">MPL3356_110093</name>
</gene>
<keyword evidence="2" id="KW-1185">Reference proteome</keyword>
<accession>A0A090D9M6</accession>
<dbReference type="AlphaFoldDB" id="A0A090D9M6"/>
<organism evidence="1 2">
    <name type="scientific">Mesorhizobium plurifarium</name>
    <dbReference type="NCBI Taxonomy" id="69974"/>
    <lineage>
        <taxon>Bacteria</taxon>
        <taxon>Pseudomonadati</taxon>
        <taxon>Pseudomonadota</taxon>
        <taxon>Alphaproteobacteria</taxon>
        <taxon>Hyphomicrobiales</taxon>
        <taxon>Phyllobacteriaceae</taxon>
        <taxon>Mesorhizobium</taxon>
    </lineage>
</organism>
<dbReference type="EMBL" id="CCMZ01000003">
    <property type="protein sequence ID" value="CDX11666.1"/>
    <property type="molecule type" value="Genomic_DNA"/>
</dbReference>